<dbReference type="Proteomes" id="UP001162992">
    <property type="component" value="Chromosome 15"/>
</dbReference>
<evidence type="ECO:0000313" key="2">
    <source>
        <dbReference type="Proteomes" id="UP001162992"/>
    </source>
</evidence>
<comment type="caution">
    <text evidence="1">The sequence shown here is derived from an EMBL/GenBank/DDBJ whole genome shotgun (WGS) entry which is preliminary data.</text>
</comment>
<gene>
    <name evidence="1" type="ORF">O6H91_15G060600</name>
</gene>
<protein>
    <submittedName>
        <fullName evidence="1">Uncharacterized protein</fullName>
    </submittedName>
</protein>
<evidence type="ECO:0000313" key="1">
    <source>
        <dbReference type="EMBL" id="KAJ7529656.1"/>
    </source>
</evidence>
<reference evidence="2" key="1">
    <citation type="journal article" date="2024" name="Proc. Natl. Acad. Sci. U.S.A.">
        <title>Extraordinary preservation of gene collinearity over three hundred million years revealed in homosporous lycophytes.</title>
        <authorList>
            <person name="Li C."/>
            <person name="Wickell D."/>
            <person name="Kuo L.Y."/>
            <person name="Chen X."/>
            <person name="Nie B."/>
            <person name="Liao X."/>
            <person name="Peng D."/>
            <person name="Ji J."/>
            <person name="Jenkins J."/>
            <person name="Williams M."/>
            <person name="Shu S."/>
            <person name="Plott C."/>
            <person name="Barry K."/>
            <person name="Rajasekar S."/>
            <person name="Grimwood J."/>
            <person name="Han X."/>
            <person name="Sun S."/>
            <person name="Hou Z."/>
            <person name="He W."/>
            <person name="Dai G."/>
            <person name="Sun C."/>
            <person name="Schmutz J."/>
            <person name="Leebens-Mack J.H."/>
            <person name="Li F.W."/>
            <person name="Wang L."/>
        </authorList>
    </citation>
    <scope>NUCLEOTIDE SEQUENCE [LARGE SCALE GENOMIC DNA]</scope>
    <source>
        <strain evidence="2">cv. PW_Plant_1</strain>
    </source>
</reference>
<organism evidence="1 2">
    <name type="scientific">Diphasiastrum complanatum</name>
    <name type="common">Issler's clubmoss</name>
    <name type="synonym">Lycopodium complanatum</name>
    <dbReference type="NCBI Taxonomy" id="34168"/>
    <lineage>
        <taxon>Eukaryota</taxon>
        <taxon>Viridiplantae</taxon>
        <taxon>Streptophyta</taxon>
        <taxon>Embryophyta</taxon>
        <taxon>Tracheophyta</taxon>
        <taxon>Lycopodiopsida</taxon>
        <taxon>Lycopodiales</taxon>
        <taxon>Lycopodiaceae</taxon>
        <taxon>Lycopodioideae</taxon>
        <taxon>Diphasiastrum</taxon>
    </lineage>
</organism>
<proteinExistence type="predicted"/>
<accession>A0ACC2BIR5</accession>
<dbReference type="EMBL" id="CM055106">
    <property type="protein sequence ID" value="KAJ7529656.1"/>
    <property type="molecule type" value="Genomic_DNA"/>
</dbReference>
<keyword evidence="2" id="KW-1185">Reference proteome</keyword>
<name>A0ACC2BIR5_DIPCM</name>
<sequence>MSSFVCQATHPGLSPITVSVQAFMRSSSKYTESSSSFFLGTVQQLYKSLTAMLGQNRYRKLYGDSRRPRRILKTARLGGKFWRFRIRKPRARLLFSPLYIFKRLRDAYVRMMISVASKGNLSGAVLGGTVYTGKGYPGRQIQLKDEDLLAYIEHLKQTGQLQTL</sequence>